<gene>
    <name evidence="3" type="ORF">GCM10009539_17850</name>
</gene>
<organism evidence="3 4">
    <name type="scientific">Cryptosporangium japonicum</name>
    <dbReference type="NCBI Taxonomy" id="80872"/>
    <lineage>
        <taxon>Bacteria</taxon>
        <taxon>Bacillati</taxon>
        <taxon>Actinomycetota</taxon>
        <taxon>Actinomycetes</taxon>
        <taxon>Cryptosporangiales</taxon>
        <taxon>Cryptosporangiaceae</taxon>
        <taxon>Cryptosporangium</taxon>
    </lineage>
</organism>
<proteinExistence type="predicted"/>
<feature type="region of interest" description="Disordered" evidence="1">
    <location>
        <begin position="230"/>
        <end position="268"/>
    </location>
</feature>
<feature type="compositionally biased region" description="Polar residues" evidence="1">
    <location>
        <begin position="230"/>
        <end position="242"/>
    </location>
</feature>
<evidence type="ECO:0000256" key="1">
    <source>
        <dbReference type="SAM" id="MobiDB-lite"/>
    </source>
</evidence>
<evidence type="ECO:0000313" key="3">
    <source>
        <dbReference type="EMBL" id="GAA0232930.1"/>
    </source>
</evidence>
<name>A0ABP3DK61_9ACTN</name>
<keyword evidence="4" id="KW-1185">Reference proteome</keyword>
<accession>A0ABP3DK61</accession>
<evidence type="ECO:0000313" key="4">
    <source>
        <dbReference type="Proteomes" id="UP001500967"/>
    </source>
</evidence>
<dbReference type="Pfam" id="PF12679">
    <property type="entry name" value="ABC2_membrane_2"/>
    <property type="match status" value="1"/>
</dbReference>
<feature type="transmembrane region" description="Helical" evidence="2">
    <location>
        <begin position="476"/>
        <end position="497"/>
    </location>
</feature>
<sequence>MIRAEWTKLRTVRGWVAALAGGLLLIVAFSVAPGAGGTCDETCRLPTGPEGQEVTDAFRFVHRTLTGDGSITARVTSFTGERDAGPGRSEPGLVPWAKAGLIVKDGVRPGSSYAAVMLTGAHGVRMQHDYVHDVAGPTGPRTPRWLRLSRDGDTITAAVSDDGNRWRTVGTATPDLPSTVEVGLFVTSPQHAEVSTKVFGLSGASGGPSTATATFDHVGFEGTTAAGWRTQQIGGPSATSAVAGTDGAEEPRPGPPQPASRSSARDGVFTLTGNGDVAPAVSGANGLGFSVTRTLAGTFVGLVPLVVVGAMLVTAEYRRGLLAVTLAATPRRGRVLAAKAVVIGGVAAVLGVAGAALAVPLGTAVMRGNGLYVNAAPTSTVVRMVLGTGLLLALCAVFALAVGTVVRRGAVALTAVLGLTVLPYLLAMSVLPARVGDWVLAVTPAAAFAAQQSAVEYSFVDNLYVPSAGYFPLPPIGGLAVLLAWTVVAFTAALVLLGRRDVR</sequence>
<evidence type="ECO:0000256" key="2">
    <source>
        <dbReference type="SAM" id="Phobius"/>
    </source>
</evidence>
<dbReference type="EMBL" id="BAAAGX010000007">
    <property type="protein sequence ID" value="GAA0232930.1"/>
    <property type="molecule type" value="Genomic_DNA"/>
</dbReference>
<dbReference type="PANTHER" id="PTHR37305:SF1">
    <property type="entry name" value="MEMBRANE PROTEIN"/>
    <property type="match status" value="1"/>
</dbReference>
<keyword evidence="2" id="KW-0472">Membrane</keyword>
<feature type="transmembrane region" description="Helical" evidence="2">
    <location>
        <begin position="336"/>
        <end position="361"/>
    </location>
</feature>
<feature type="transmembrane region" description="Helical" evidence="2">
    <location>
        <begin position="381"/>
        <end position="403"/>
    </location>
</feature>
<keyword evidence="2" id="KW-1133">Transmembrane helix</keyword>
<dbReference type="Proteomes" id="UP001500967">
    <property type="component" value="Unassembled WGS sequence"/>
</dbReference>
<keyword evidence="2" id="KW-0812">Transmembrane</keyword>
<comment type="caution">
    <text evidence="3">The sequence shown here is derived from an EMBL/GenBank/DDBJ whole genome shotgun (WGS) entry which is preliminary data.</text>
</comment>
<protein>
    <submittedName>
        <fullName evidence="3">Uncharacterized protein</fullName>
    </submittedName>
</protein>
<dbReference type="PANTHER" id="PTHR37305">
    <property type="entry name" value="INTEGRAL MEMBRANE PROTEIN-RELATED"/>
    <property type="match status" value="1"/>
</dbReference>
<dbReference type="Gene3D" id="2.60.120.200">
    <property type="match status" value="1"/>
</dbReference>
<feature type="transmembrane region" description="Helical" evidence="2">
    <location>
        <begin position="295"/>
        <end position="315"/>
    </location>
</feature>
<feature type="transmembrane region" description="Helical" evidence="2">
    <location>
        <begin position="410"/>
        <end position="431"/>
    </location>
</feature>
<dbReference type="RefSeq" id="WP_344648261.1">
    <property type="nucleotide sequence ID" value="NZ_BAAAGX010000007.1"/>
</dbReference>
<reference evidence="4" key="1">
    <citation type="journal article" date="2019" name="Int. J. Syst. Evol. Microbiol.">
        <title>The Global Catalogue of Microorganisms (GCM) 10K type strain sequencing project: providing services to taxonomists for standard genome sequencing and annotation.</title>
        <authorList>
            <consortium name="The Broad Institute Genomics Platform"/>
            <consortium name="The Broad Institute Genome Sequencing Center for Infectious Disease"/>
            <person name="Wu L."/>
            <person name="Ma J."/>
        </authorList>
    </citation>
    <scope>NUCLEOTIDE SEQUENCE [LARGE SCALE GENOMIC DNA]</scope>
    <source>
        <strain evidence="4">JCM 10425</strain>
    </source>
</reference>